<evidence type="ECO:0000313" key="2">
    <source>
        <dbReference type="EMBL" id="NIJ08586.1"/>
    </source>
</evidence>
<organism evidence="2 3">
    <name type="scientific">Sphingomonas vulcanisoli</name>
    <dbReference type="NCBI Taxonomy" id="1658060"/>
    <lineage>
        <taxon>Bacteria</taxon>
        <taxon>Pseudomonadati</taxon>
        <taxon>Pseudomonadota</taxon>
        <taxon>Alphaproteobacteria</taxon>
        <taxon>Sphingomonadales</taxon>
        <taxon>Sphingomonadaceae</taxon>
        <taxon>Sphingomonas</taxon>
    </lineage>
</organism>
<protein>
    <submittedName>
        <fullName evidence="2">Iron complex transport system substrate-binding protein</fullName>
    </submittedName>
</protein>
<proteinExistence type="predicted"/>
<dbReference type="EMBL" id="JAAOZC010000005">
    <property type="protein sequence ID" value="NIJ08586.1"/>
    <property type="molecule type" value="Genomic_DNA"/>
</dbReference>
<reference evidence="2 3" key="1">
    <citation type="submission" date="2020-03" db="EMBL/GenBank/DDBJ databases">
        <title>Genomic Encyclopedia of Type Strains, Phase III (KMG-III): the genomes of soil and plant-associated and newly described type strains.</title>
        <authorList>
            <person name="Whitman W."/>
        </authorList>
    </citation>
    <scope>NUCLEOTIDE SEQUENCE [LARGE SCALE GENOMIC DNA]</scope>
    <source>
        <strain evidence="2 3">CECT 8804</strain>
    </source>
</reference>
<dbReference type="Proteomes" id="UP000727456">
    <property type="component" value="Unassembled WGS sequence"/>
</dbReference>
<dbReference type="PANTHER" id="PTHR30535">
    <property type="entry name" value="VITAMIN B12-BINDING PROTEIN"/>
    <property type="match status" value="1"/>
</dbReference>
<accession>A0ABX0TT07</accession>
<keyword evidence="3" id="KW-1185">Reference proteome</keyword>
<dbReference type="Pfam" id="PF01497">
    <property type="entry name" value="Peripla_BP_2"/>
    <property type="match status" value="1"/>
</dbReference>
<evidence type="ECO:0000313" key="3">
    <source>
        <dbReference type="Proteomes" id="UP000727456"/>
    </source>
</evidence>
<gene>
    <name evidence="2" type="ORF">FHS31_002207</name>
</gene>
<dbReference type="SUPFAM" id="SSF53807">
    <property type="entry name" value="Helical backbone' metal receptor"/>
    <property type="match status" value="1"/>
</dbReference>
<name>A0ABX0TT07_9SPHN</name>
<sequence>MRRSISFALGVALSLLGDAALSAIPAHPMRVMSLNQCTDQIVLALLPPDRIASVTWLSRDPQGSLMAAVAARVAVNHGMAEEVVRQRPDLIVTSSLASPATRGLLQRMGWPMIAVDDASSFDQIRSVTRQIAAAVDERARGEVLIAAMDRKLADLARHPAPPIRVAAWDGGGFSAQKGSLYDAVLRTAGAINVANEPPANGYGRPDTEVLLETAPQLLIQGGYDQAGLRANIAHHPLVRHYWGKDRTLVIRQAYYLCGTPFIADAALMLRRELGAAAGAARSPLPFAAGAGR</sequence>
<feature type="domain" description="Fe/B12 periplasmic-binding" evidence="1">
    <location>
        <begin position="30"/>
        <end position="281"/>
    </location>
</feature>
<dbReference type="RefSeq" id="WP_167073436.1">
    <property type="nucleotide sequence ID" value="NZ_JAAOZC010000005.1"/>
</dbReference>
<comment type="caution">
    <text evidence="2">The sequence shown here is derived from an EMBL/GenBank/DDBJ whole genome shotgun (WGS) entry which is preliminary data.</text>
</comment>
<dbReference type="InterPro" id="IPR002491">
    <property type="entry name" value="ABC_transptr_periplasmic_BD"/>
</dbReference>
<dbReference type="PANTHER" id="PTHR30535:SF34">
    <property type="entry name" value="MOLYBDATE-BINDING PROTEIN MOLA"/>
    <property type="match status" value="1"/>
</dbReference>
<evidence type="ECO:0000259" key="1">
    <source>
        <dbReference type="PROSITE" id="PS50983"/>
    </source>
</evidence>
<dbReference type="InterPro" id="IPR050902">
    <property type="entry name" value="ABC_Transporter_SBP"/>
</dbReference>
<dbReference type="Gene3D" id="3.40.50.1980">
    <property type="entry name" value="Nitrogenase molybdenum iron protein domain"/>
    <property type="match status" value="2"/>
</dbReference>
<dbReference type="PROSITE" id="PS50983">
    <property type="entry name" value="FE_B12_PBP"/>
    <property type="match status" value="1"/>
</dbReference>